<dbReference type="EMBL" id="CAEY01001384">
    <property type="status" value="NOT_ANNOTATED_CDS"/>
    <property type="molecule type" value="Genomic_DNA"/>
</dbReference>
<dbReference type="eggNOG" id="KOG4570">
    <property type="taxonomic scope" value="Eukaryota"/>
</dbReference>
<dbReference type="AlphaFoldDB" id="T1K3L2"/>
<organism evidence="3 4">
    <name type="scientific">Tetranychus urticae</name>
    <name type="common">Two-spotted spider mite</name>
    <dbReference type="NCBI Taxonomy" id="32264"/>
    <lineage>
        <taxon>Eukaryota</taxon>
        <taxon>Metazoa</taxon>
        <taxon>Ecdysozoa</taxon>
        <taxon>Arthropoda</taxon>
        <taxon>Chelicerata</taxon>
        <taxon>Arachnida</taxon>
        <taxon>Acari</taxon>
        <taxon>Acariformes</taxon>
        <taxon>Trombidiformes</taxon>
        <taxon>Prostigmata</taxon>
        <taxon>Eleutherengona</taxon>
        <taxon>Raphignathae</taxon>
        <taxon>Tetranychoidea</taxon>
        <taxon>Tetranychidae</taxon>
        <taxon>Tetranychus</taxon>
    </lineage>
</organism>
<keyword evidence="4" id="KW-1185">Reference proteome</keyword>
<dbReference type="PANTHER" id="PTHR21393">
    <property type="entry name" value="MITOCHONDRIAL 28S RIBOSOMAL PROTEIN S27"/>
    <property type="match status" value="1"/>
</dbReference>
<dbReference type="InterPro" id="IPR019266">
    <property type="entry name" value="Ribosomal_mS27"/>
</dbReference>
<dbReference type="OrthoDB" id="3501850at2759"/>
<evidence type="ECO:0008006" key="5">
    <source>
        <dbReference type="Google" id="ProtNLM"/>
    </source>
</evidence>
<gene>
    <name evidence="3" type="primary">107359832</name>
</gene>
<dbReference type="HOGENOM" id="CLU_034411_0_0_1"/>
<dbReference type="OMA" id="REDIDHA"/>
<evidence type="ECO:0000313" key="4">
    <source>
        <dbReference type="Proteomes" id="UP000015104"/>
    </source>
</evidence>
<dbReference type="Proteomes" id="UP000015104">
    <property type="component" value="Unassembled WGS sequence"/>
</dbReference>
<dbReference type="KEGG" id="tut:107359832"/>
<comment type="subcellular location">
    <subcellularLocation>
        <location evidence="1">Mitochondrion</location>
    </subcellularLocation>
</comment>
<reference evidence="4" key="1">
    <citation type="submission" date="2011-08" db="EMBL/GenBank/DDBJ databases">
        <authorList>
            <person name="Rombauts S."/>
        </authorList>
    </citation>
    <scope>NUCLEOTIDE SEQUENCE</scope>
    <source>
        <strain evidence="4">London</strain>
    </source>
</reference>
<keyword evidence="2" id="KW-0175">Coiled coil</keyword>
<protein>
    <recommendedName>
        <fullName evidence="5">28S ribosomal protein S27, mitochondrial</fullName>
    </recommendedName>
</protein>
<dbReference type="PANTHER" id="PTHR21393:SF0">
    <property type="entry name" value="SMALL RIBOSOMAL SUBUNIT PROTEIN MS27"/>
    <property type="match status" value="1"/>
</dbReference>
<dbReference type="Pfam" id="PF10037">
    <property type="entry name" value="MRP-S27"/>
    <property type="match status" value="1"/>
</dbReference>
<dbReference type="EnsemblMetazoa" id="tetur04g09120.1">
    <property type="protein sequence ID" value="tetur04g09120.1"/>
    <property type="gene ID" value="tetur04g09120"/>
</dbReference>
<feature type="coiled-coil region" evidence="2">
    <location>
        <begin position="359"/>
        <end position="425"/>
    </location>
</feature>
<evidence type="ECO:0000256" key="2">
    <source>
        <dbReference type="SAM" id="Coils"/>
    </source>
</evidence>
<dbReference type="STRING" id="32264.T1K3L2"/>
<dbReference type="GO" id="GO:0005739">
    <property type="term" value="C:mitochondrion"/>
    <property type="evidence" value="ECO:0007669"/>
    <property type="project" value="UniProtKB-SubCell"/>
</dbReference>
<accession>T1K3L2</accession>
<proteinExistence type="predicted"/>
<evidence type="ECO:0000313" key="3">
    <source>
        <dbReference type="EnsemblMetazoa" id="tetur04g09120.1"/>
    </source>
</evidence>
<dbReference type="InterPro" id="IPR034913">
    <property type="entry name" value="mS27/PTCD2"/>
</dbReference>
<sequence>MIMSLFGFNRQFLRLGRLLHARTILSSSYACQEEWTKRLQEPVFAGVNADEFFFKMKERAKSKVPIEPIDVDIFANVSGHENLEECIYFLTLLRENRRTAFTLESTHHAVCRLFLNADAADKLLPILQDRLKYGVFPDNFAFNMIMDHFLEKSDFTSACKVAHLYMLQEDFSKLTNVLALYSVYGCLTDPAQKEALCKSEEKPVSEEEKDNQGDEDEVEYVRVPFVRNPHFDDHFDLKDPILLSGKTLYLIGLRYNGVIGLTSQLIGLALWKKWSLAQQLLEKVIADQPNSYFAKGTIELINDFVSSEPDAEETTFIEKLKSNENLMKGENIVELIKKEFNSLSELESKDCSLLKEKFLKWSDDRAKALQEQLEKYVREEKIKEIKERKKELELKERKLFFFENFNKIEMEYVEAKKKLDELKASEAEEEYFPPKR</sequence>
<evidence type="ECO:0000256" key="1">
    <source>
        <dbReference type="ARBA" id="ARBA00004173"/>
    </source>
</evidence>
<reference evidence="3" key="2">
    <citation type="submission" date="2015-06" db="UniProtKB">
        <authorList>
            <consortium name="EnsemblMetazoa"/>
        </authorList>
    </citation>
    <scope>IDENTIFICATION</scope>
</reference>
<name>T1K3L2_TETUR</name>